<reference evidence="6" key="1">
    <citation type="submission" date="2020-05" db="EMBL/GenBank/DDBJ databases">
        <authorList>
            <person name="Chiriac C."/>
            <person name="Salcher M."/>
            <person name="Ghai R."/>
            <person name="Kavagutti S V."/>
        </authorList>
    </citation>
    <scope>NUCLEOTIDE SEQUENCE</scope>
</reference>
<dbReference type="GO" id="GO:0000166">
    <property type="term" value="F:nucleotide binding"/>
    <property type="evidence" value="ECO:0007669"/>
    <property type="project" value="UniProtKB-KW"/>
</dbReference>
<keyword evidence="1" id="KW-0597">Phosphoprotein</keyword>
<dbReference type="GO" id="GO:0016787">
    <property type="term" value="F:hydrolase activity"/>
    <property type="evidence" value="ECO:0007669"/>
    <property type="project" value="UniProtKB-KW"/>
</dbReference>
<gene>
    <name evidence="6" type="ORF">UFOPK4061_01508</name>
</gene>
<evidence type="ECO:0000256" key="5">
    <source>
        <dbReference type="ARBA" id="ARBA00022801"/>
    </source>
</evidence>
<dbReference type="EMBL" id="CAFBPD010000287">
    <property type="protein sequence ID" value="CAB5023010.1"/>
    <property type="molecule type" value="Genomic_DNA"/>
</dbReference>
<keyword evidence="3" id="KW-0540">Nuclease</keyword>
<organism evidence="6">
    <name type="scientific">freshwater metagenome</name>
    <dbReference type="NCBI Taxonomy" id="449393"/>
    <lineage>
        <taxon>unclassified sequences</taxon>
        <taxon>metagenomes</taxon>
        <taxon>ecological metagenomes</taxon>
    </lineage>
</organism>
<dbReference type="InterPro" id="IPR008201">
    <property type="entry name" value="HepT-like"/>
</dbReference>
<evidence type="ECO:0000256" key="3">
    <source>
        <dbReference type="ARBA" id="ARBA00022722"/>
    </source>
</evidence>
<dbReference type="PANTHER" id="PTHR34139">
    <property type="entry name" value="UPF0331 PROTEIN MJ0127"/>
    <property type="match status" value="1"/>
</dbReference>
<dbReference type="GO" id="GO:0004540">
    <property type="term" value="F:RNA nuclease activity"/>
    <property type="evidence" value="ECO:0007669"/>
    <property type="project" value="InterPro"/>
</dbReference>
<keyword evidence="4" id="KW-0547">Nucleotide-binding</keyword>
<evidence type="ECO:0000313" key="6">
    <source>
        <dbReference type="EMBL" id="CAB5023010.1"/>
    </source>
</evidence>
<evidence type="ECO:0000256" key="2">
    <source>
        <dbReference type="ARBA" id="ARBA00022649"/>
    </source>
</evidence>
<dbReference type="GO" id="GO:0110001">
    <property type="term" value="C:toxin-antitoxin complex"/>
    <property type="evidence" value="ECO:0007669"/>
    <property type="project" value="InterPro"/>
</dbReference>
<keyword evidence="2" id="KW-1277">Toxin-antitoxin system</keyword>
<evidence type="ECO:0000256" key="1">
    <source>
        <dbReference type="ARBA" id="ARBA00022553"/>
    </source>
</evidence>
<dbReference type="PANTHER" id="PTHR34139:SF1">
    <property type="entry name" value="RNASE MJ1380-RELATED"/>
    <property type="match status" value="1"/>
</dbReference>
<proteinExistence type="predicted"/>
<accession>A0A6J7QZ56</accession>
<sequence>MTRSDDQRIADILDACDELEGVVGMRADGLTPDVVLLRAAERLLEIIGEAANSLSEAGAKQHPDLHWRSIARLRIVLAHHYHRTDPSLIWSYATEQAPALAAALRG</sequence>
<name>A0A6J7QZ56_9ZZZZ</name>
<protein>
    <submittedName>
        <fullName evidence="6">Unannotated protein</fullName>
    </submittedName>
</protein>
<evidence type="ECO:0000256" key="4">
    <source>
        <dbReference type="ARBA" id="ARBA00022741"/>
    </source>
</evidence>
<dbReference type="Pfam" id="PF01934">
    <property type="entry name" value="HepT-like"/>
    <property type="match status" value="1"/>
</dbReference>
<dbReference type="InterPro" id="IPR051813">
    <property type="entry name" value="HepT_RNase_toxin"/>
</dbReference>
<dbReference type="AlphaFoldDB" id="A0A6J7QZ56"/>
<keyword evidence="5" id="KW-0378">Hydrolase</keyword>